<dbReference type="NCBIfam" id="NF011470">
    <property type="entry name" value="PRK14887.1"/>
    <property type="match status" value="1"/>
</dbReference>
<dbReference type="EMBL" id="DQUI01000014">
    <property type="protein sequence ID" value="HIP83938.1"/>
    <property type="molecule type" value="Genomic_DNA"/>
</dbReference>
<name>A0A832ZJV7_9EURY</name>
<evidence type="ECO:0000313" key="3">
    <source>
        <dbReference type="Proteomes" id="UP000618343"/>
    </source>
</evidence>
<dbReference type="Proteomes" id="UP000643554">
    <property type="component" value="Unassembled WGS sequence"/>
</dbReference>
<reference evidence="2" key="1">
    <citation type="journal article" date="2020" name="ISME J.">
        <title>Gammaproteobacteria mediating utilization of methyl-, sulfur- and petroleum organic compounds in deep ocean hydrothermal plumes.</title>
        <authorList>
            <person name="Zhou Z."/>
            <person name="Liu Y."/>
            <person name="Pan J."/>
            <person name="Cron B.R."/>
            <person name="Toner B.M."/>
            <person name="Anantharaman K."/>
            <person name="Breier J.A."/>
            <person name="Dick G.J."/>
            <person name="Li M."/>
        </authorList>
    </citation>
    <scope>NUCLEOTIDE SEQUENCE</scope>
    <source>
        <strain evidence="1">SZUA-1453</strain>
        <strain evidence="2">SZUA-1471</strain>
    </source>
</reference>
<sequence length="77" mass="9065">MRIPGNEVVYRSLKVDDVDEGLVIKTSYEREKKMLELYVETDSLGSLKNVLEDYFKNYEMSLKILEIVREGYKGDIR</sequence>
<dbReference type="EMBL" id="DQUO01000052">
    <property type="protein sequence ID" value="HIP91543.1"/>
    <property type="molecule type" value="Genomic_DNA"/>
</dbReference>
<dbReference type="Proteomes" id="UP000618343">
    <property type="component" value="Unassembled WGS sequence"/>
</dbReference>
<proteinExistence type="predicted"/>
<evidence type="ECO:0000313" key="2">
    <source>
        <dbReference type="EMBL" id="HIP91543.1"/>
    </source>
</evidence>
<accession>A0A832ZJV7</accession>
<dbReference type="AlphaFoldDB" id="A0A832ZJV7"/>
<organism evidence="2 3">
    <name type="scientific">Methanothermococcus okinawensis</name>
    <dbReference type="NCBI Taxonomy" id="155863"/>
    <lineage>
        <taxon>Archaea</taxon>
        <taxon>Methanobacteriati</taxon>
        <taxon>Methanobacteriota</taxon>
        <taxon>Methanomada group</taxon>
        <taxon>Methanococci</taxon>
        <taxon>Methanococcales</taxon>
        <taxon>Methanococcaceae</taxon>
        <taxon>Methanothermococcus</taxon>
    </lineage>
</organism>
<evidence type="ECO:0000313" key="1">
    <source>
        <dbReference type="EMBL" id="HIP83938.1"/>
    </source>
</evidence>
<protein>
    <submittedName>
        <fullName evidence="2">Uncharacterized protein</fullName>
    </submittedName>
</protein>
<gene>
    <name evidence="1" type="ORF">EYH15_00355</name>
    <name evidence="2" type="ORF">EYH21_04520</name>
</gene>
<comment type="caution">
    <text evidence="2">The sequence shown here is derived from an EMBL/GenBank/DDBJ whole genome shotgun (WGS) entry which is preliminary data.</text>
</comment>